<keyword evidence="2 4" id="KW-0808">Transferase</keyword>
<feature type="region of interest" description="Disordered" evidence="5">
    <location>
        <begin position="131"/>
        <end position="151"/>
    </location>
</feature>
<comment type="similarity">
    <text evidence="1 4">Belongs to the class-II DAHP synthase family.</text>
</comment>
<evidence type="ECO:0000256" key="5">
    <source>
        <dbReference type="SAM" id="MobiDB-lite"/>
    </source>
</evidence>
<feature type="binding site" evidence="3">
    <location>
        <position position="299"/>
    </location>
    <ligand>
        <name>Mn(2+)</name>
        <dbReference type="ChEBI" id="CHEBI:29035"/>
    </ligand>
</feature>
<dbReference type="PANTHER" id="PTHR21337:SF0">
    <property type="entry name" value="PHOSPHO-2-DEHYDRO-3-DEOXYHEPTONATE ALDOLASE"/>
    <property type="match status" value="1"/>
</dbReference>
<evidence type="ECO:0000256" key="4">
    <source>
        <dbReference type="RuleBase" id="RU363071"/>
    </source>
</evidence>
<dbReference type="EC" id="2.5.1.54" evidence="4"/>
<comment type="caution">
    <text evidence="6">The sequence shown here is derived from an EMBL/GenBank/DDBJ whole genome shotgun (WGS) entry which is preliminary data.</text>
</comment>
<feature type="binding site" evidence="3">
    <location>
        <position position="341"/>
    </location>
    <ligand>
        <name>Mn(2+)</name>
        <dbReference type="ChEBI" id="CHEBI:29035"/>
    </ligand>
</feature>
<feature type="binding site" evidence="3">
    <location>
        <position position="106"/>
    </location>
    <ligand>
        <name>phosphoenolpyruvate</name>
        <dbReference type="ChEBI" id="CHEBI:58702"/>
    </ligand>
</feature>
<evidence type="ECO:0000256" key="1">
    <source>
        <dbReference type="ARBA" id="ARBA00008911"/>
    </source>
</evidence>
<dbReference type="SUPFAM" id="SSF51569">
    <property type="entry name" value="Aldolase"/>
    <property type="match status" value="1"/>
</dbReference>
<dbReference type="InterPro" id="IPR013785">
    <property type="entry name" value="Aldolase_TIM"/>
</dbReference>
<feature type="binding site" evidence="3">
    <location>
        <position position="236"/>
    </location>
    <ligand>
        <name>phosphoenolpyruvate</name>
        <dbReference type="ChEBI" id="CHEBI:58702"/>
    </ligand>
</feature>
<feature type="binding site" evidence="3">
    <location>
        <position position="368"/>
    </location>
    <ligand>
        <name>Mn(2+)</name>
        <dbReference type="ChEBI" id="CHEBI:29035"/>
    </ligand>
</feature>
<dbReference type="EMBL" id="BSSA01000009">
    <property type="protein sequence ID" value="GLW70749.1"/>
    <property type="molecule type" value="Genomic_DNA"/>
</dbReference>
<organism evidence="6 7">
    <name type="scientific">Kitasatospora phosalacinea</name>
    <dbReference type="NCBI Taxonomy" id="2065"/>
    <lineage>
        <taxon>Bacteria</taxon>
        <taxon>Bacillati</taxon>
        <taxon>Actinomycetota</taxon>
        <taxon>Actinomycetes</taxon>
        <taxon>Kitasatosporales</taxon>
        <taxon>Streptomycetaceae</taxon>
        <taxon>Kitasatospora</taxon>
    </lineage>
</organism>
<dbReference type="PANTHER" id="PTHR21337">
    <property type="entry name" value="PHOSPHO-2-DEHYDRO-3-DEOXYHEPTONATE ALDOLASE 1, 2"/>
    <property type="match status" value="1"/>
</dbReference>
<proteinExistence type="inferred from homology"/>
<dbReference type="Gene3D" id="3.20.20.70">
    <property type="entry name" value="Aldolase class I"/>
    <property type="match status" value="1"/>
</dbReference>
<dbReference type="RefSeq" id="WP_285736569.1">
    <property type="nucleotide sequence ID" value="NZ_BSSA01000009.1"/>
</dbReference>
<keyword evidence="3" id="KW-0170">Cobalt</keyword>
<dbReference type="GO" id="GO:0003849">
    <property type="term" value="F:3-deoxy-7-phosphoheptulonate synthase activity"/>
    <property type="evidence" value="ECO:0007669"/>
    <property type="project" value="UniProtKB-EC"/>
</dbReference>
<dbReference type="AlphaFoldDB" id="A0A9W6Q8Z5"/>
<keyword evidence="4" id="KW-0028">Amino-acid biosynthesis</keyword>
<name>A0A9W6Q8Z5_9ACTN</name>
<feature type="binding site" evidence="3">
    <location>
        <begin position="213"/>
        <end position="214"/>
    </location>
    <ligand>
        <name>phosphoenolpyruvate</name>
        <dbReference type="ChEBI" id="CHEBI:58702"/>
    </ligand>
</feature>
<dbReference type="Pfam" id="PF01474">
    <property type="entry name" value="DAHP_synth_2"/>
    <property type="match status" value="2"/>
</dbReference>
<dbReference type="GO" id="GO:0009073">
    <property type="term" value="P:aromatic amino acid family biosynthetic process"/>
    <property type="evidence" value="ECO:0007669"/>
    <property type="project" value="UniProtKB-KW"/>
</dbReference>
<comment type="cofactor">
    <cofactor evidence="3">
        <name>Mn(2+)</name>
        <dbReference type="ChEBI" id="CHEBI:29035"/>
    </cofactor>
    <cofactor evidence="3">
        <name>Co(2+)</name>
        <dbReference type="ChEBI" id="CHEBI:48828"/>
    </cofactor>
    <cofactor evidence="3">
        <name>Cd(2+)</name>
        <dbReference type="ChEBI" id="CHEBI:48775"/>
    </cofactor>
    <text evidence="3">Binds 1 divalent cation per subunit. The enzyme is active with manganese, cobalt or cadmium ions.</text>
</comment>
<evidence type="ECO:0000256" key="3">
    <source>
        <dbReference type="PIRSR" id="PIRSR602480-1"/>
    </source>
</evidence>
<comment type="pathway">
    <text evidence="4">Metabolic intermediate biosynthesis; chorismate biosynthesis; chorismate from D-erythrose 4-phosphate and phosphoenolpyruvate: step 1/7.</text>
</comment>
<keyword evidence="4" id="KW-0057">Aromatic amino acid biosynthesis</keyword>
<dbReference type="GO" id="GO:0008652">
    <property type="term" value="P:amino acid biosynthetic process"/>
    <property type="evidence" value="ECO:0007669"/>
    <property type="project" value="UniProtKB-KW"/>
</dbReference>
<gene>
    <name evidence="6" type="primary">phzC1</name>
    <name evidence="6" type="ORF">Kpho02_30480</name>
</gene>
<sequence length="385" mass="40868">MDTAPPALATRPALQQPDWADHPLLPAVRTALAALPPLVHPADTARLRSGLAEAAAGRTLVLQAGDCAEDPAECTAQDVARKTALLDDLAELLTATSGLPVLRVGRLAGQYAKPRSRPTEHVDGRELPVYRGHLVNGPEPDPERRRPDPGRVLPCHLAAAETLAHLGRPDPARRPPVWVSHEALLLDYEQPQLRTAADGTTLLASTHWPWIGERTRDPDGAHVALLAAVANPVACKIGPGTTPDQLRALCARLDPHREPGRLTLIARMGADLVADRLPALVRAALDAGHPAAWLTDPMHGNTFTAPGGLKTRLVATVAHEVRRFQDAVRAAGGTAAGLHLETTPDDVTECADDAAAAHVGDKYTSLCDPRLNPAQARTVVAAWRA</sequence>
<dbReference type="Proteomes" id="UP001165041">
    <property type="component" value="Unassembled WGS sequence"/>
</dbReference>
<evidence type="ECO:0000256" key="2">
    <source>
        <dbReference type="ARBA" id="ARBA00022679"/>
    </source>
</evidence>
<reference evidence="6" key="1">
    <citation type="submission" date="2023-02" db="EMBL/GenBank/DDBJ databases">
        <title>Kitasatospora phosalacinea NBRC 14627.</title>
        <authorList>
            <person name="Ichikawa N."/>
            <person name="Sato H."/>
            <person name="Tonouchi N."/>
        </authorList>
    </citation>
    <scope>NUCLEOTIDE SEQUENCE</scope>
    <source>
        <strain evidence="6">NBRC 14627</strain>
    </source>
</reference>
<evidence type="ECO:0000313" key="7">
    <source>
        <dbReference type="Proteomes" id="UP001165041"/>
    </source>
</evidence>
<keyword evidence="3" id="KW-0464">Manganese</keyword>
<evidence type="ECO:0000313" key="6">
    <source>
        <dbReference type="EMBL" id="GLW70749.1"/>
    </source>
</evidence>
<feature type="binding site" evidence="3">
    <location>
        <position position="267"/>
    </location>
    <ligand>
        <name>phosphoenolpyruvate</name>
        <dbReference type="ChEBI" id="CHEBI:58702"/>
    </ligand>
</feature>
<comment type="catalytic activity">
    <reaction evidence="4">
        <text>D-erythrose 4-phosphate + phosphoenolpyruvate + H2O = 7-phospho-2-dehydro-3-deoxy-D-arabino-heptonate + phosphate</text>
        <dbReference type="Rhea" id="RHEA:14717"/>
        <dbReference type="ChEBI" id="CHEBI:15377"/>
        <dbReference type="ChEBI" id="CHEBI:16897"/>
        <dbReference type="ChEBI" id="CHEBI:43474"/>
        <dbReference type="ChEBI" id="CHEBI:58394"/>
        <dbReference type="ChEBI" id="CHEBI:58702"/>
        <dbReference type="EC" id="2.5.1.54"/>
    </reaction>
</comment>
<feature type="binding site" evidence="3">
    <location>
        <position position="67"/>
    </location>
    <ligand>
        <name>Mn(2+)</name>
        <dbReference type="ChEBI" id="CHEBI:29035"/>
    </ligand>
</feature>
<keyword evidence="3" id="KW-0104">Cadmium</keyword>
<accession>A0A9W6Q8Z5</accession>
<dbReference type="InterPro" id="IPR002480">
    <property type="entry name" value="DAHP_synth_2"/>
</dbReference>
<protein>
    <recommendedName>
        <fullName evidence="4">Phospho-2-dehydro-3-deoxyheptonate aldolase</fullName>
        <ecNumber evidence="4">2.5.1.54</ecNumber>
    </recommendedName>
</protein>